<evidence type="ECO:0000313" key="3">
    <source>
        <dbReference type="Proteomes" id="UP000034207"/>
    </source>
</evidence>
<keyword evidence="1" id="KW-1133">Transmembrane helix</keyword>
<name>A0A0G0M2Y2_UNCC2</name>
<evidence type="ECO:0000256" key="1">
    <source>
        <dbReference type="SAM" id="Phobius"/>
    </source>
</evidence>
<keyword evidence="1" id="KW-0812">Transmembrane</keyword>
<reference evidence="2 3" key="1">
    <citation type="journal article" date="2015" name="Nature">
        <title>rRNA introns, odd ribosomes, and small enigmatic genomes across a large radiation of phyla.</title>
        <authorList>
            <person name="Brown C.T."/>
            <person name="Hug L.A."/>
            <person name="Thomas B.C."/>
            <person name="Sharon I."/>
            <person name="Castelle C.J."/>
            <person name="Singh A."/>
            <person name="Wilkins M.J."/>
            <person name="Williams K.H."/>
            <person name="Banfield J.F."/>
        </authorList>
    </citation>
    <scope>NUCLEOTIDE SEQUENCE [LARGE SCALE GENOMIC DNA]</scope>
</reference>
<gene>
    <name evidence="2" type="ORF">UT18_C0009G0086</name>
</gene>
<dbReference type="AlphaFoldDB" id="A0A0G0M2Y2"/>
<protein>
    <submittedName>
        <fullName evidence="2">Uncharacterized protein</fullName>
    </submittedName>
</protein>
<comment type="caution">
    <text evidence="2">The sequence shown here is derived from an EMBL/GenBank/DDBJ whole genome shotgun (WGS) entry which is preliminary data.</text>
</comment>
<keyword evidence="1" id="KW-0472">Membrane</keyword>
<dbReference type="Proteomes" id="UP000034207">
    <property type="component" value="Unassembled WGS sequence"/>
</dbReference>
<feature type="transmembrane region" description="Helical" evidence="1">
    <location>
        <begin position="98"/>
        <end position="119"/>
    </location>
</feature>
<dbReference type="EMBL" id="LBVV01000009">
    <property type="protein sequence ID" value="KKQ94675.1"/>
    <property type="molecule type" value="Genomic_DNA"/>
</dbReference>
<feature type="transmembrane region" description="Helical" evidence="1">
    <location>
        <begin position="12"/>
        <end position="28"/>
    </location>
</feature>
<feature type="transmembrane region" description="Helical" evidence="1">
    <location>
        <begin position="75"/>
        <end position="92"/>
    </location>
</feature>
<evidence type="ECO:0000313" key="2">
    <source>
        <dbReference type="EMBL" id="KKQ94675.1"/>
    </source>
</evidence>
<organism evidence="2 3">
    <name type="scientific">candidate division CPR2 bacterium GW2011_GWC2_39_10</name>
    <dbReference type="NCBI Taxonomy" id="1618345"/>
    <lineage>
        <taxon>Bacteria</taxon>
        <taxon>Bacteria division CPR2</taxon>
    </lineage>
</organism>
<accession>A0A0G0M2Y2</accession>
<feature type="transmembrane region" description="Helical" evidence="1">
    <location>
        <begin position="34"/>
        <end position="55"/>
    </location>
</feature>
<dbReference type="STRING" id="1618345.UT18_C0009G0086"/>
<sequence>MTKLNADYNKIFNYFLLGYILLISVAAYSTKNNILLILNYFAGMSFWFLLCFGVLTVLKKRHKDNKRHLSEKPNFFLIINVNLALFFLLYYSAKQLGIYLAFLIALLGSSISAIFSIIMTDSE</sequence>
<proteinExistence type="predicted"/>